<name>A0AAV3U2R5_9ALTE</name>
<feature type="domain" description="DUF7919" evidence="1">
    <location>
        <begin position="1"/>
        <end position="126"/>
    </location>
</feature>
<dbReference type="EMBL" id="BAABLX010000023">
    <property type="protein sequence ID" value="GAA4944321.1"/>
    <property type="molecule type" value="Genomic_DNA"/>
</dbReference>
<keyword evidence="3" id="KW-1185">Reference proteome</keyword>
<dbReference type="RefSeq" id="WP_345422209.1">
    <property type="nucleotide sequence ID" value="NZ_AP031496.1"/>
</dbReference>
<evidence type="ECO:0000313" key="2">
    <source>
        <dbReference type="EMBL" id="GAA4944321.1"/>
    </source>
</evidence>
<dbReference type="Proteomes" id="UP001409585">
    <property type="component" value="Unassembled WGS sequence"/>
</dbReference>
<accession>A0AAV3U2R5</accession>
<comment type="caution">
    <text evidence="2">The sequence shown here is derived from an EMBL/GenBank/DDBJ whole genome shotgun (WGS) entry which is preliminary data.</text>
</comment>
<dbReference type="Pfam" id="PF25535">
    <property type="entry name" value="DUF7919"/>
    <property type="match status" value="1"/>
</dbReference>
<dbReference type="AlphaFoldDB" id="A0AAV3U2R5"/>
<reference evidence="3" key="1">
    <citation type="journal article" date="2019" name="Int. J. Syst. Evol. Microbiol.">
        <title>The Global Catalogue of Microorganisms (GCM) 10K type strain sequencing project: providing services to taxonomists for standard genome sequencing and annotation.</title>
        <authorList>
            <consortium name="The Broad Institute Genomics Platform"/>
            <consortium name="The Broad Institute Genome Sequencing Center for Infectious Disease"/>
            <person name="Wu L."/>
            <person name="Ma J."/>
        </authorList>
    </citation>
    <scope>NUCLEOTIDE SEQUENCE [LARGE SCALE GENOMIC DNA]</scope>
    <source>
        <strain evidence="3">JCM 19134</strain>
    </source>
</reference>
<gene>
    <name evidence="2" type="ORF">GCM10025791_24040</name>
</gene>
<protein>
    <recommendedName>
        <fullName evidence="1">DUF7919 domain-containing protein</fullName>
    </recommendedName>
</protein>
<organism evidence="2 3">
    <name type="scientific">Halioxenophilus aromaticivorans</name>
    <dbReference type="NCBI Taxonomy" id="1306992"/>
    <lineage>
        <taxon>Bacteria</taxon>
        <taxon>Pseudomonadati</taxon>
        <taxon>Pseudomonadota</taxon>
        <taxon>Gammaproteobacteria</taxon>
        <taxon>Alteromonadales</taxon>
        <taxon>Alteromonadaceae</taxon>
        <taxon>Halioxenophilus</taxon>
    </lineage>
</organism>
<dbReference type="InterPro" id="IPR057679">
    <property type="entry name" value="DUF7919"/>
</dbReference>
<sequence>MYFEDLSDYSYHPDGLGENVKNIGWLCKGEDYNVSENPHVELAEKLLSKWHGRVVKTRGFHYCDLCETSGLVKVTNELGQNFNLGSAEFRVPSMGSDTLYAAPDLIIHYILEHNYSPPQDFCDSVLSMQA</sequence>
<proteinExistence type="predicted"/>
<evidence type="ECO:0000313" key="3">
    <source>
        <dbReference type="Proteomes" id="UP001409585"/>
    </source>
</evidence>
<evidence type="ECO:0000259" key="1">
    <source>
        <dbReference type="Pfam" id="PF25535"/>
    </source>
</evidence>